<name>A0A1I3AR31_9FIRM</name>
<proteinExistence type="predicted"/>
<evidence type="ECO:0000313" key="2">
    <source>
        <dbReference type="EMBL" id="SFH52483.1"/>
    </source>
</evidence>
<dbReference type="EMBL" id="FOQA01000001">
    <property type="protein sequence ID" value="SFH52483.1"/>
    <property type="molecule type" value="Genomic_DNA"/>
</dbReference>
<dbReference type="STRING" id="69895.SAMN05192551_101363"/>
<reference evidence="3" key="1">
    <citation type="submission" date="2016-10" db="EMBL/GenBank/DDBJ databases">
        <authorList>
            <person name="Varghese N."/>
            <person name="Submissions S."/>
        </authorList>
    </citation>
    <scope>NUCLEOTIDE SEQUENCE [LARGE SCALE GENOMIC DNA]</scope>
    <source>
        <strain evidence="3">Z-7934</strain>
    </source>
</reference>
<keyword evidence="3" id="KW-1185">Reference proteome</keyword>
<accession>A0A1I3AR31</accession>
<dbReference type="AlphaFoldDB" id="A0A1I3AR31"/>
<dbReference type="Pfam" id="PF06961">
    <property type="entry name" value="DUF1294"/>
    <property type="match status" value="1"/>
</dbReference>
<organism evidence="2 3">
    <name type="scientific">Tindallia magadiensis</name>
    <dbReference type="NCBI Taxonomy" id="69895"/>
    <lineage>
        <taxon>Bacteria</taxon>
        <taxon>Bacillati</taxon>
        <taxon>Bacillota</taxon>
        <taxon>Clostridia</taxon>
        <taxon>Peptostreptococcales</taxon>
        <taxon>Tindalliaceae</taxon>
        <taxon>Tindallia</taxon>
    </lineage>
</organism>
<feature type="transmembrane region" description="Helical" evidence="1">
    <location>
        <begin position="6"/>
        <end position="21"/>
    </location>
</feature>
<keyword evidence="1" id="KW-1133">Transmembrane helix</keyword>
<keyword evidence="1" id="KW-0472">Membrane</keyword>
<dbReference type="RefSeq" id="WP_093368995.1">
    <property type="nucleotide sequence ID" value="NZ_FOQA01000001.1"/>
</dbReference>
<evidence type="ECO:0000313" key="3">
    <source>
        <dbReference type="Proteomes" id="UP000199287"/>
    </source>
</evidence>
<gene>
    <name evidence="2" type="ORF">SAMN05192551_101363</name>
</gene>
<keyword evidence="1" id="KW-0812">Transmembrane</keyword>
<dbReference type="OrthoDB" id="1698854at2"/>
<sequence>MLLIMYYIAVVIIAFIMMWWDKKQSKKNKKRIAEKHLLLLSLIGGAFGVWAGMVTWRHKTQKVLFKIGVPLMVVIHVIIIARLLSNKMLN</sequence>
<protein>
    <submittedName>
        <fullName evidence="2">Uncharacterized membrane protein YsdA, DUF1294 family</fullName>
    </submittedName>
</protein>
<dbReference type="InterPro" id="IPR010718">
    <property type="entry name" value="DUF1294"/>
</dbReference>
<dbReference type="Proteomes" id="UP000199287">
    <property type="component" value="Unassembled WGS sequence"/>
</dbReference>
<feature type="transmembrane region" description="Helical" evidence="1">
    <location>
        <begin position="63"/>
        <end position="84"/>
    </location>
</feature>
<feature type="transmembrane region" description="Helical" evidence="1">
    <location>
        <begin position="37"/>
        <end position="57"/>
    </location>
</feature>
<evidence type="ECO:0000256" key="1">
    <source>
        <dbReference type="SAM" id="Phobius"/>
    </source>
</evidence>